<dbReference type="Proteomes" id="UP000071962">
    <property type="component" value="Unassembled WGS sequence"/>
</dbReference>
<protein>
    <submittedName>
        <fullName evidence="1">Uncharacterized protein</fullName>
    </submittedName>
</protein>
<dbReference type="AlphaFoldDB" id="A0A0Z8PYI5"/>
<sequence length="47" mass="5233">MKVISEASKEKIITMCGANQFSHHASAPKFNVEADKEIVLEREKISS</sequence>
<evidence type="ECO:0000313" key="3">
    <source>
        <dbReference type="Proteomes" id="UP000071962"/>
    </source>
</evidence>
<proteinExistence type="predicted"/>
<dbReference type="RefSeq" id="WP_172014915.1">
    <property type="nucleotide sequence ID" value="NZ_AP023392.1"/>
</dbReference>
<evidence type="ECO:0000313" key="2">
    <source>
        <dbReference type="EMBL" id="NQP83548.1"/>
    </source>
</evidence>
<evidence type="ECO:0000313" key="1">
    <source>
        <dbReference type="EMBL" id="CYW54458.1"/>
    </source>
</evidence>
<reference evidence="2" key="2">
    <citation type="submission" date="2020-05" db="EMBL/GenBank/DDBJ databases">
        <title>Linking phenotype, genotype and ecology: antimicrobial resistance in the zoonotic pathogen Streptococcus suis.</title>
        <authorList>
            <person name="Hadjirin N.F."/>
            <person name="Miller E.L."/>
            <person name="Murray G.R."/>
            <person name="Yen P.L.K."/>
            <person name="Phuc H.D."/>
            <person name="Wileman T.M."/>
            <person name="Hernandez-Garcia J."/>
            <person name="Williamson S.M."/>
            <person name="Parkhill J."/>
            <person name="Maskell D.J."/>
            <person name="Zhou R."/>
            <person name="Fittipaldi N."/>
            <person name="Gottschalk M."/>
            <person name="Tucker A.D.W."/>
            <person name="Hoa N.T."/>
            <person name="Welch J."/>
            <person name="Weinert L.A."/>
        </authorList>
    </citation>
    <scope>NUCLEOTIDE SEQUENCE</scope>
    <source>
        <strain evidence="2">TMW_SS111</strain>
    </source>
</reference>
<organism evidence="1 3">
    <name type="scientific">Streptococcus suis</name>
    <dbReference type="NCBI Taxonomy" id="1307"/>
    <lineage>
        <taxon>Bacteria</taxon>
        <taxon>Bacillati</taxon>
        <taxon>Bacillota</taxon>
        <taxon>Bacilli</taxon>
        <taxon>Lactobacillales</taxon>
        <taxon>Streptococcaceae</taxon>
        <taxon>Streptococcus</taxon>
    </lineage>
</organism>
<accession>A0A0Z8PYI5</accession>
<dbReference type="EMBL" id="JABLKP010000009">
    <property type="protein sequence ID" value="NQP83548.1"/>
    <property type="molecule type" value="Genomic_DNA"/>
</dbReference>
<dbReference type="EMBL" id="FIKT01000001">
    <property type="protein sequence ID" value="CYW54458.1"/>
    <property type="molecule type" value="Genomic_DNA"/>
</dbReference>
<dbReference type="Proteomes" id="UP000748881">
    <property type="component" value="Unassembled WGS sequence"/>
</dbReference>
<reference evidence="1 3" key="1">
    <citation type="submission" date="2016-02" db="EMBL/GenBank/DDBJ databases">
        <authorList>
            <consortium name="Pathogen Informatics"/>
        </authorList>
    </citation>
    <scope>NUCLEOTIDE SEQUENCE [LARGE SCALE GENOMIC DNA]</scope>
    <source>
        <strain evidence="1 3">SS1062</strain>
    </source>
</reference>
<name>A0A0Z8PYI5_STRSU</name>
<gene>
    <name evidence="1" type="ORF">ERS132551_00054</name>
    <name evidence="2" type="ORF">HO898_07455</name>
</gene>